<comment type="caution">
    <text evidence="1">The sequence shown here is derived from an EMBL/GenBank/DDBJ whole genome shotgun (WGS) entry which is preliminary data.</text>
</comment>
<gene>
    <name evidence="1" type="ORF">PXEA_LOCUS21463</name>
</gene>
<sequence>MLQSTRRNLADLPSNLQNTHHDKHGIGTAHTNLALDSISHTLFYLALLRNSEVIRSCYFEPNIWQPASMDSRCCRRVLCCLAPASLSSPRELMYGSLASKPLGHRMLTIDAALVFKGEYALLHFLALISSSFRS</sequence>
<reference evidence="1" key="1">
    <citation type="submission" date="2018-11" db="EMBL/GenBank/DDBJ databases">
        <authorList>
            <consortium name="Pathogen Informatics"/>
        </authorList>
    </citation>
    <scope>NUCLEOTIDE SEQUENCE</scope>
</reference>
<name>A0A3S5AXT8_9PLAT</name>
<dbReference type="AlphaFoldDB" id="A0A3S5AXT8"/>
<keyword evidence="2" id="KW-1185">Reference proteome</keyword>
<accession>A0A3S5AXT8</accession>
<dbReference type="Proteomes" id="UP000784294">
    <property type="component" value="Unassembled WGS sequence"/>
</dbReference>
<evidence type="ECO:0000313" key="2">
    <source>
        <dbReference type="Proteomes" id="UP000784294"/>
    </source>
</evidence>
<evidence type="ECO:0000313" key="1">
    <source>
        <dbReference type="EMBL" id="VEL28023.1"/>
    </source>
</evidence>
<protein>
    <submittedName>
        <fullName evidence="1">Uncharacterized protein</fullName>
    </submittedName>
</protein>
<organism evidence="1 2">
    <name type="scientific">Protopolystoma xenopodis</name>
    <dbReference type="NCBI Taxonomy" id="117903"/>
    <lineage>
        <taxon>Eukaryota</taxon>
        <taxon>Metazoa</taxon>
        <taxon>Spiralia</taxon>
        <taxon>Lophotrochozoa</taxon>
        <taxon>Platyhelminthes</taxon>
        <taxon>Monogenea</taxon>
        <taxon>Polyopisthocotylea</taxon>
        <taxon>Polystomatidea</taxon>
        <taxon>Polystomatidae</taxon>
        <taxon>Protopolystoma</taxon>
    </lineage>
</organism>
<dbReference type="EMBL" id="CAAALY010091757">
    <property type="protein sequence ID" value="VEL28023.1"/>
    <property type="molecule type" value="Genomic_DNA"/>
</dbReference>
<proteinExistence type="predicted"/>